<organism evidence="1 2">
    <name type="scientific">Duganella levis</name>
    <dbReference type="NCBI Taxonomy" id="2692169"/>
    <lineage>
        <taxon>Bacteria</taxon>
        <taxon>Pseudomonadati</taxon>
        <taxon>Pseudomonadota</taxon>
        <taxon>Betaproteobacteria</taxon>
        <taxon>Burkholderiales</taxon>
        <taxon>Oxalobacteraceae</taxon>
        <taxon>Telluria group</taxon>
        <taxon>Duganella</taxon>
    </lineage>
</organism>
<keyword evidence="2" id="KW-1185">Reference proteome</keyword>
<protein>
    <submittedName>
        <fullName evidence="1">Uncharacterized protein</fullName>
    </submittedName>
</protein>
<proteinExistence type="predicted"/>
<evidence type="ECO:0000313" key="1">
    <source>
        <dbReference type="EMBL" id="MYN25069.1"/>
    </source>
</evidence>
<dbReference type="Proteomes" id="UP000642144">
    <property type="component" value="Unassembled WGS sequence"/>
</dbReference>
<sequence>MEPITWTFLGTLGGAVVGAVTSIATTTINSRNVASLQLVKVNDEREERRRTFQRETILEVQDCFYDLLRLATRLYLADLIAFKASQNWGLSKIDADLDEGFRLQNQKLSCLLERIFDEDLRNQLRSLHRNVSSIATANSREEAEAIDQSSSAEFRQTMTALGAVLRSNY</sequence>
<accession>A0ABW9VTW3</accession>
<dbReference type="RefSeq" id="WP_161053204.1">
    <property type="nucleotide sequence ID" value="NZ_WWCT01000001.1"/>
</dbReference>
<comment type="caution">
    <text evidence="1">The sequence shown here is derived from an EMBL/GenBank/DDBJ whole genome shotgun (WGS) entry which is preliminary data.</text>
</comment>
<gene>
    <name evidence="1" type="ORF">GTP69_01470</name>
</gene>
<reference evidence="1 2" key="1">
    <citation type="submission" date="2019-12" db="EMBL/GenBank/DDBJ databases">
        <title>Novel species isolated from a subtropical stream in China.</title>
        <authorList>
            <person name="Lu H."/>
        </authorList>
    </citation>
    <scope>NUCLEOTIDE SEQUENCE [LARGE SCALE GENOMIC DNA]</scope>
    <source>
        <strain evidence="1 2">CY42W</strain>
    </source>
</reference>
<dbReference type="EMBL" id="WWCT01000001">
    <property type="protein sequence ID" value="MYN25069.1"/>
    <property type="molecule type" value="Genomic_DNA"/>
</dbReference>
<name>A0ABW9VTW3_9BURK</name>
<evidence type="ECO:0000313" key="2">
    <source>
        <dbReference type="Proteomes" id="UP000642144"/>
    </source>
</evidence>